<dbReference type="SUPFAM" id="SSF57850">
    <property type="entry name" value="RING/U-box"/>
    <property type="match status" value="1"/>
</dbReference>
<dbReference type="Pfam" id="PF13639">
    <property type="entry name" value="zf-RING_2"/>
    <property type="match status" value="1"/>
</dbReference>
<dbReference type="Proteomes" id="UP001141806">
    <property type="component" value="Unassembled WGS sequence"/>
</dbReference>
<comment type="catalytic activity">
    <reaction evidence="1">
        <text>S-ubiquitinyl-[E2 ubiquitin-conjugating enzyme]-L-cysteine + [acceptor protein]-L-lysine = [E2 ubiquitin-conjugating enzyme]-L-cysteine + N(6)-ubiquitinyl-[acceptor protein]-L-lysine.</text>
        <dbReference type="EC" id="2.3.2.27"/>
    </reaction>
</comment>
<evidence type="ECO:0000256" key="3">
    <source>
        <dbReference type="ARBA" id="ARBA00022679"/>
    </source>
</evidence>
<evidence type="ECO:0000256" key="8">
    <source>
        <dbReference type="PROSITE-ProRule" id="PRU00175"/>
    </source>
</evidence>
<dbReference type="SMART" id="SM00184">
    <property type="entry name" value="RING"/>
    <property type="match status" value="1"/>
</dbReference>
<keyword evidence="12" id="KW-1185">Reference proteome</keyword>
<dbReference type="AlphaFoldDB" id="A0A9Q0KMH1"/>
<dbReference type="InterPro" id="IPR013083">
    <property type="entry name" value="Znf_RING/FYVE/PHD"/>
</dbReference>
<keyword evidence="5 8" id="KW-0863">Zinc-finger</keyword>
<evidence type="ECO:0000256" key="2">
    <source>
        <dbReference type="ARBA" id="ARBA00012483"/>
    </source>
</evidence>
<dbReference type="PANTHER" id="PTHR15710:SF132">
    <property type="entry name" value="E3 UBIQUITIN-PROTEIN LIGASE MPSR1"/>
    <property type="match status" value="1"/>
</dbReference>
<reference evidence="11" key="1">
    <citation type="journal article" date="2023" name="Plant J.">
        <title>The genome of the king protea, Protea cynaroides.</title>
        <authorList>
            <person name="Chang J."/>
            <person name="Duong T.A."/>
            <person name="Schoeman C."/>
            <person name="Ma X."/>
            <person name="Roodt D."/>
            <person name="Barker N."/>
            <person name="Li Z."/>
            <person name="Van de Peer Y."/>
            <person name="Mizrachi E."/>
        </authorList>
    </citation>
    <scope>NUCLEOTIDE SEQUENCE</scope>
    <source>
        <tissue evidence="11">Young leaves</tissue>
    </source>
</reference>
<keyword evidence="6" id="KW-0833">Ubl conjugation pathway</keyword>
<dbReference type="GO" id="GO:0016567">
    <property type="term" value="P:protein ubiquitination"/>
    <property type="evidence" value="ECO:0007669"/>
    <property type="project" value="TreeGrafter"/>
</dbReference>
<evidence type="ECO:0000313" key="12">
    <source>
        <dbReference type="Proteomes" id="UP001141806"/>
    </source>
</evidence>
<evidence type="ECO:0000256" key="4">
    <source>
        <dbReference type="ARBA" id="ARBA00022723"/>
    </source>
</evidence>
<comment type="caution">
    <text evidence="11">The sequence shown here is derived from an EMBL/GenBank/DDBJ whole genome shotgun (WGS) entry which is preliminary data.</text>
</comment>
<evidence type="ECO:0000256" key="1">
    <source>
        <dbReference type="ARBA" id="ARBA00000900"/>
    </source>
</evidence>
<dbReference type="EMBL" id="JAMYWD010000004">
    <property type="protein sequence ID" value="KAJ4973247.1"/>
    <property type="molecule type" value="Genomic_DNA"/>
</dbReference>
<dbReference type="OrthoDB" id="8062037at2759"/>
<dbReference type="GO" id="GO:0061630">
    <property type="term" value="F:ubiquitin protein ligase activity"/>
    <property type="evidence" value="ECO:0007669"/>
    <property type="project" value="UniProtKB-EC"/>
</dbReference>
<protein>
    <recommendedName>
        <fullName evidence="2">RING-type E3 ubiquitin transferase</fullName>
        <ecNumber evidence="2">2.3.2.27</ecNumber>
    </recommendedName>
</protein>
<dbReference type="PROSITE" id="PS50089">
    <property type="entry name" value="ZF_RING_2"/>
    <property type="match status" value="1"/>
</dbReference>
<name>A0A9Q0KMH1_9MAGN</name>
<dbReference type="GO" id="GO:0005737">
    <property type="term" value="C:cytoplasm"/>
    <property type="evidence" value="ECO:0007669"/>
    <property type="project" value="TreeGrafter"/>
</dbReference>
<keyword evidence="3" id="KW-0808">Transferase</keyword>
<keyword evidence="7" id="KW-0862">Zinc</keyword>
<feature type="region of interest" description="Disordered" evidence="9">
    <location>
        <begin position="1"/>
        <end position="29"/>
    </location>
</feature>
<organism evidence="11 12">
    <name type="scientific">Protea cynaroides</name>
    <dbReference type="NCBI Taxonomy" id="273540"/>
    <lineage>
        <taxon>Eukaryota</taxon>
        <taxon>Viridiplantae</taxon>
        <taxon>Streptophyta</taxon>
        <taxon>Embryophyta</taxon>
        <taxon>Tracheophyta</taxon>
        <taxon>Spermatophyta</taxon>
        <taxon>Magnoliopsida</taxon>
        <taxon>Proteales</taxon>
        <taxon>Proteaceae</taxon>
        <taxon>Protea</taxon>
    </lineage>
</organism>
<dbReference type="PANTHER" id="PTHR15710">
    <property type="entry name" value="E3 UBIQUITIN-PROTEIN LIGASE PRAJA"/>
    <property type="match status" value="1"/>
</dbReference>
<gene>
    <name evidence="11" type="ORF">NE237_006421</name>
</gene>
<dbReference type="InterPro" id="IPR001841">
    <property type="entry name" value="Znf_RING"/>
</dbReference>
<dbReference type="Gene3D" id="3.30.40.10">
    <property type="entry name" value="Zinc/RING finger domain, C3HC4 (zinc finger)"/>
    <property type="match status" value="1"/>
</dbReference>
<evidence type="ECO:0000259" key="10">
    <source>
        <dbReference type="PROSITE" id="PS50089"/>
    </source>
</evidence>
<evidence type="ECO:0000313" key="11">
    <source>
        <dbReference type="EMBL" id="KAJ4973247.1"/>
    </source>
</evidence>
<dbReference type="FunFam" id="3.30.40.10:FF:000127">
    <property type="entry name" value="E3 ubiquitin-protein ligase RNF181"/>
    <property type="match status" value="1"/>
</dbReference>
<feature type="region of interest" description="Disordered" evidence="9">
    <location>
        <begin position="162"/>
        <end position="186"/>
    </location>
</feature>
<feature type="compositionally biased region" description="Polar residues" evidence="9">
    <location>
        <begin position="1"/>
        <end position="17"/>
    </location>
</feature>
<proteinExistence type="predicted"/>
<evidence type="ECO:0000256" key="7">
    <source>
        <dbReference type="ARBA" id="ARBA00022833"/>
    </source>
</evidence>
<accession>A0A9Q0KMH1</accession>
<evidence type="ECO:0000256" key="9">
    <source>
        <dbReference type="SAM" id="MobiDB-lite"/>
    </source>
</evidence>
<dbReference type="EC" id="2.3.2.27" evidence="2"/>
<feature type="domain" description="RING-type" evidence="10">
    <location>
        <begin position="117"/>
        <end position="158"/>
    </location>
</feature>
<evidence type="ECO:0000256" key="6">
    <source>
        <dbReference type="ARBA" id="ARBA00022786"/>
    </source>
</evidence>
<evidence type="ECO:0000256" key="5">
    <source>
        <dbReference type="ARBA" id="ARBA00022771"/>
    </source>
</evidence>
<keyword evidence="4" id="KW-0479">Metal-binding</keyword>
<sequence>MAGNPNASEASSLTEQQESTRSRDVSPFIPLMMGIASNSSARDPISNSDQESEGRSVDHIILINPITQAMIVIEGGRSLESLLREALSKQGLPPASKGSIEAMSKVEITQEDLDKECSICLDGWEIGEEAREMPCNHRYHSGCIEKWLRMHGSCPVCRFEMPTGEEESRKRERGDGEDDDEGRERRAERREIWVTFIFSSPNSSNPEEH</sequence>
<dbReference type="GO" id="GO:0008270">
    <property type="term" value="F:zinc ion binding"/>
    <property type="evidence" value="ECO:0007669"/>
    <property type="project" value="UniProtKB-KW"/>
</dbReference>